<comment type="similarity">
    <text evidence="2">Belongs to the copper type II ascorbate-dependent monooxygenase family.</text>
</comment>
<accession>A0A336M3Q7</accession>
<evidence type="ECO:0000256" key="4">
    <source>
        <dbReference type="ARBA" id="ARBA00022525"/>
    </source>
</evidence>
<evidence type="ECO:0000256" key="5">
    <source>
        <dbReference type="ARBA" id="ARBA00022723"/>
    </source>
</evidence>
<evidence type="ECO:0000256" key="6">
    <source>
        <dbReference type="ARBA" id="ARBA00022729"/>
    </source>
</evidence>
<dbReference type="Gene3D" id="2.60.120.230">
    <property type="match status" value="1"/>
</dbReference>
<feature type="disulfide bond" evidence="14">
    <location>
        <begin position="49"/>
        <end position="94"/>
    </location>
</feature>
<keyword evidence="6 15" id="KW-0732">Signal</keyword>
<evidence type="ECO:0000256" key="15">
    <source>
        <dbReference type="SAM" id="SignalP"/>
    </source>
</evidence>
<dbReference type="PANTHER" id="PTHR10680">
    <property type="entry name" value="PEPTIDYL-GLYCINE ALPHA-AMIDATING MONOOXYGENASE"/>
    <property type="match status" value="1"/>
</dbReference>
<dbReference type="SUPFAM" id="SSF49742">
    <property type="entry name" value="PHM/PNGase F"/>
    <property type="match status" value="2"/>
</dbReference>
<comment type="subcellular location">
    <subcellularLocation>
        <location evidence="1">Secreted</location>
    </subcellularLocation>
</comment>
<dbReference type="InterPro" id="IPR008977">
    <property type="entry name" value="PHM/PNGase_F_dom_sf"/>
</dbReference>
<dbReference type="InterPro" id="IPR024548">
    <property type="entry name" value="Cu2_monoox_C"/>
</dbReference>
<proteinExistence type="inferred from homology"/>
<feature type="binding site" evidence="13">
    <location>
        <position position="221"/>
    </location>
    <ligand>
        <name>Cu(2+)</name>
        <dbReference type="ChEBI" id="CHEBI:29036"/>
        <label>1</label>
        <note>catalytic</note>
    </ligand>
</feature>
<dbReference type="EMBL" id="UFQT01000518">
    <property type="protein sequence ID" value="SSX24902.1"/>
    <property type="molecule type" value="Genomic_DNA"/>
</dbReference>
<feature type="signal peptide" evidence="15">
    <location>
        <begin position="1"/>
        <end position="26"/>
    </location>
</feature>
<dbReference type="InterPro" id="IPR000323">
    <property type="entry name" value="Cu2_ascorb_mOase_N"/>
</dbReference>
<keyword evidence="7" id="KW-0560">Oxidoreductase</keyword>
<dbReference type="OMA" id="PELYLCT"/>
<evidence type="ECO:0000259" key="16">
    <source>
        <dbReference type="Pfam" id="PF01082"/>
    </source>
</evidence>
<evidence type="ECO:0000256" key="10">
    <source>
        <dbReference type="ARBA" id="ARBA00023157"/>
    </source>
</evidence>
<dbReference type="FunFam" id="2.60.120.230:FF:000002">
    <property type="entry name" value="Peptidyl-glycine alpha-amidating monooxygenase B"/>
    <property type="match status" value="1"/>
</dbReference>
<dbReference type="PANTHER" id="PTHR10680:SF14">
    <property type="entry name" value="PEPTIDYL-GLYCINE ALPHA-AMIDATING MONOOXYGENASE"/>
    <property type="match status" value="1"/>
</dbReference>
<feature type="disulfide bond" evidence="14">
    <location>
        <begin position="205"/>
        <end position="317"/>
    </location>
</feature>
<organism evidence="19">
    <name type="scientific">Culicoides sonorensis</name>
    <name type="common">Biting midge</name>
    <dbReference type="NCBI Taxonomy" id="179676"/>
    <lineage>
        <taxon>Eukaryota</taxon>
        <taxon>Metazoa</taxon>
        <taxon>Ecdysozoa</taxon>
        <taxon>Arthropoda</taxon>
        <taxon>Hexapoda</taxon>
        <taxon>Insecta</taxon>
        <taxon>Pterygota</taxon>
        <taxon>Neoptera</taxon>
        <taxon>Endopterygota</taxon>
        <taxon>Diptera</taxon>
        <taxon>Nematocera</taxon>
        <taxon>Chironomoidea</taxon>
        <taxon>Ceratopogonidae</taxon>
        <taxon>Ceratopogoninae</taxon>
        <taxon>Culicoides</taxon>
        <taxon>Monoculicoides</taxon>
    </lineage>
</organism>
<comment type="cofactor">
    <cofactor evidence="13">
        <name>Cu(2+)</name>
        <dbReference type="ChEBI" id="CHEBI:29036"/>
    </cofactor>
    <text evidence="13">Binds 2 Cu(2+) ions per subunit.</text>
</comment>
<dbReference type="AlphaFoldDB" id="A0A336M3Q7"/>
<feature type="domain" description="Copper type II ascorbate-dependent monooxygenase C-terminal" evidence="17">
    <location>
        <begin position="181"/>
        <end position="329"/>
    </location>
</feature>
<dbReference type="Pfam" id="PF03712">
    <property type="entry name" value="Cu2_monoox_C"/>
    <property type="match status" value="1"/>
</dbReference>
<feature type="binding site" evidence="13">
    <location>
        <position position="154"/>
    </location>
    <ligand>
        <name>Cu(2+)</name>
        <dbReference type="ChEBI" id="CHEBI:29036"/>
        <label>1</label>
        <note>catalytic</note>
    </ligand>
</feature>
<feature type="chain" id="PRO_5033343121" description="peptidylglycine monooxygenase" evidence="15">
    <location>
        <begin position="27"/>
        <end position="342"/>
    </location>
</feature>
<dbReference type="InterPro" id="IPR014784">
    <property type="entry name" value="Cu2_ascorb_mOase-like_C"/>
</dbReference>
<evidence type="ECO:0000256" key="2">
    <source>
        <dbReference type="ARBA" id="ARBA00010676"/>
    </source>
</evidence>
<dbReference type="EMBL" id="UFQS01000518">
    <property type="protein sequence ID" value="SSX04539.1"/>
    <property type="molecule type" value="Genomic_DNA"/>
</dbReference>
<dbReference type="GO" id="GO:0005507">
    <property type="term" value="F:copper ion binding"/>
    <property type="evidence" value="ECO:0007669"/>
    <property type="project" value="InterPro"/>
</dbReference>
<dbReference type="PRINTS" id="PR00790">
    <property type="entry name" value="PAMONOXGNASE"/>
</dbReference>
<keyword evidence="4" id="KW-0964">Secreted</keyword>
<dbReference type="GO" id="GO:0004504">
    <property type="term" value="F:peptidylglycine monooxygenase activity"/>
    <property type="evidence" value="ECO:0007669"/>
    <property type="project" value="UniProtKB-EC"/>
</dbReference>
<feature type="domain" description="Copper type II ascorbate-dependent monooxygenase N-terminal" evidence="16">
    <location>
        <begin position="33"/>
        <end position="157"/>
    </location>
</feature>
<sequence length="342" mass="38519">MKHMSVNKLWILGLLCQILIVQLSNQMQLGRFPLLMPNVRPYRGELYLCTPVKVDFTQNYFITGFEPNATMHTAHHMLLYGCGEPGSDKSVWNCGEMNSGGDMDEETAGVCDPRSTSQIVYAWARDAPKLELPEDVGFKVGKDSPIKYLVLQVHYMHAFPPGKTDDSGIFIEYTLRTMPKLAGVLLLGTGGAIPAQKTEHMEVACSINEKKSIIPFAYRTHTHALGKVVSGYRVRENNEGKDDWLLLGKRDPMTPQMFYPTFSNAPIKYGDTVAARCTMESHRNKTTFIGATNNDEMCNFYLMYYVESGEPLNQKFCFSNGPSTYYWEQDNLNNIPDDASSL</sequence>
<reference evidence="18" key="1">
    <citation type="submission" date="2018-04" db="EMBL/GenBank/DDBJ databases">
        <authorList>
            <person name="Go L.Y."/>
            <person name="Mitchell J.A."/>
        </authorList>
    </citation>
    <scope>NUCLEOTIDE SEQUENCE</scope>
    <source>
        <tissue evidence="18">Whole organism</tissue>
    </source>
</reference>
<dbReference type="GO" id="GO:0005576">
    <property type="term" value="C:extracellular region"/>
    <property type="evidence" value="ECO:0007669"/>
    <property type="project" value="UniProtKB-SubCell"/>
</dbReference>
<reference evidence="19" key="2">
    <citation type="submission" date="2018-07" db="EMBL/GenBank/DDBJ databases">
        <authorList>
            <person name="Quirk P.G."/>
            <person name="Krulwich T.A."/>
        </authorList>
    </citation>
    <scope>NUCLEOTIDE SEQUENCE</scope>
</reference>
<dbReference type="EC" id="1.14.17.3" evidence="3"/>
<keyword evidence="10 14" id="KW-1015">Disulfide bond</keyword>
<evidence type="ECO:0000256" key="12">
    <source>
        <dbReference type="ARBA" id="ARBA00048431"/>
    </source>
</evidence>
<evidence type="ECO:0000256" key="7">
    <source>
        <dbReference type="ARBA" id="ARBA00023002"/>
    </source>
</evidence>
<keyword evidence="11" id="KW-0325">Glycoprotein</keyword>
<dbReference type="Pfam" id="PF01082">
    <property type="entry name" value="Cu2_monooxygen"/>
    <property type="match status" value="1"/>
</dbReference>
<feature type="binding site" evidence="13">
    <location>
        <position position="223"/>
    </location>
    <ligand>
        <name>Cu(2+)</name>
        <dbReference type="ChEBI" id="CHEBI:29036"/>
        <label>1</label>
        <note>catalytic</note>
    </ligand>
</feature>
<gene>
    <name evidence="19" type="primary">CSON011679</name>
</gene>
<evidence type="ECO:0000256" key="14">
    <source>
        <dbReference type="PIRSR" id="PIRSR600720-3"/>
    </source>
</evidence>
<evidence type="ECO:0000256" key="9">
    <source>
        <dbReference type="ARBA" id="ARBA00023033"/>
    </source>
</evidence>
<feature type="binding site" evidence="13">
    <location>
        <position position="297"/>
    </location>
    <ligand>
        <name>Cu(2+)</name>
        <dbReference type="ChEBI" id="CHEBI:29036"/>
        <label>1</label>
        <note>catalytic</note>
    </ligand>
</feature>
<feature type="disulfide bond" evidence="14">
    <location>
        <begin position="82"/>
        <end position="111"/>
    </location>
</feature>
<keyword evidence="5 13" id="KW-0479">Metal-binding</keyword>
<evidence type="ECO:0000313" key="18">
    <source>
        <dbReference type="EMBL" id="SSX04539.1"/>
    </source>
</evidence>
<keyword evidence="8 13" id="KW-0186">Copper</keyword>
<dbReference type="InterPro" id="IPR036939">
    <property type="entry name" value="Cu2_ascorb_mOase_N_sf"/>
</dbReference>
<comment type="catalytic activity">
    <reaction evidence="12">
        <text>a [peptide]-C-terminal glycine + 2 L-ascorbate + O2 = a [peptide]-C-terminal (2S)-2-hydroxyglycine + 2 monodehydro-L-ascorbate radical + H2O</text>
        <dbReference type="Rhea" id="RHEA:21452"/>
        <dbReference type="Rhea" id="RHEA-COMP:13486"/>
        <dbReference type="Rhea" id="RHEA-COMP:15321"/>
        <dbReference type="ChEBI" id="CHEBI:15377"/>
        <dbReference type="ChEBI" id="CHEBI:15379"/>
        <dbReference type="ChEBI" id="CHEBI:38290"/>
        <dbReference type="ChEBI" id="CHEBI:59513"/>
        <dbReference type="ChEBI" id="CHEBI:137000"/>
        <dbReference type="ChEBI" id="CHEBI:142768"/>
        <dbReference type="EC" id="1.14.17.3"/>
    </reaction>
</comment>
<name>A0A336M3Q7_CULSO</name>
<evidence type="ECO:0000256" key="13">
    <source>
        <dbReference type="PIRSR" id="PIRSR600720-2"/>
    </source>
</evidence>
<protein>
    <recommendedName>
        <fullName evidence="3">peptidylglycine monooxygenase</fullName>
        <ecNumber evidence="3">1.14.17.3</ecNumber>
    </recommendedName>
</protein>
<dbReference type="FunFam" id="2.60.120.310:FF:000005">
    <property type="entry name" value="Peptidylglycine alpha-hydroxylating monooxygenase"/>
    <property type="match status" value="1"/>
</dbReference>
<evidence type="ECO:0000256" key="3">
    <source>
        <dbReference type="ARBA" id="ARBA00012689"/>
    </source>
</evidence>
<feature type="binding site" evidence="13">
    <location>
        <position position="75"/>
    </location>
    <ligand>
        <name>Cu(2+)</name>
        <dbReference type="ChEBI" id="CHEBI:29036"/>
        <label>1</label>
        <note>catalytic</note>
    </ligand>
</feature>
<evidence type="ECO:0000313" key="19">
    <source>
        <dbReference type="EMBL" id="SSX24902.1"/>
    </source>
</evidence>
<dbReference type="GO" id="GO:0016020">
    <property type="term" value="C:membrane"/>
    <property type="evidence" value="ECO:0007669"/>
    <property type="project" value="InterPro"/>
</dbReference>
<dbReference type="InterPro" id="IPR000720">
    <property type="entry name" value="PHM/PAL"/>
</dbReference>
<evidence type="ECO:0000256" key="8">
    <source>
        <dbReference type="ARBA" id="ARBA00023008"/>
    </source>
</evidence>
<evidence type="ECO:0000259" key="17">
    <source>
        <dbReference type="Pfam" id="PF03712"/>
    </source>
</evidence>
<evidence type="ECO:0000256" key="1">
    <source>
        <dbReference type="ARBA" id="ARBA00004613"/>
    </source>
</evidence>
<feature type="binding site" evidence="13">
    <location>
        <position position="76"/>
    </location>
    <ligand>
        <name>Cu(2+)</name>
        <dbReference type="ChEBI" id="CHEBI:29036"/>
        <label>1</label>
        <note>catalytic</note>
    </ligand>
</feature>
<feature type="disulfide bond" evidence="14">
    <location>
        <begin position="277"/>
        <end position="298"/>
    </location>
</feature>
<dbReference type="VEuPathDB" id="VectorBase:CSON011679"/>
<dbReference type="Gene3D" id="2.60.120.310">
    <property type="entry name" value="Copper type II, ascorbate-dependent monooxygenase, N-terminal domain"/>
    <property type="match status" value="1"/>
</dbReference>
<dbReference type="GO" id="GO:0006518">
    <property type="term" value="P:peptide metabolic process"/>
    <property type="evidence" value="ECO:0007669"/>
    <property type="project" value="InterPro"/>
</dbReference>
<keyword evidence="9" id="KW-0503">Monooxygenase</keyword>
<evidence type="ECO:0000256" key="11">
    <source>
        <dbReference type="ARBA" id="ARBA00023180"/>
    </source>
</evidence>